<dbReference type="Proteomes" id="UP000194154">
    <property type="component" value="Chromosome"/>
</dbReference>
<dbReference type="PANTHER" id="PTHR43355:SF2">
    <property type="entry name" value="FLAVIN REDUCTASE (NADPH)"/>
    <property type="match status" value="1"/>
</dbReference>
<name>A0A1W7ACM5_9STAP</name>
<accession>A0A1W7ACM5</accession>
<proteinExistence type="predicted"/>
<evidence type="ECO:0000313" key="3">
    <source>
        <dbReference type="Proteomes" id="UP000194154"/>
    </source>
</evidence>
<keyword evidence="3" id="KW-1185">Reference proteome</keyword>
<dbReference type="Gene3D" id="3.40.50.720">
    <property type="entry name" value="NAD(P)-binding Rossmann-like Domain"/>
    <property type="match status" value="1"/>
</dbReference>
<sequence>MKIGVVAATGKVGRLVVDELISRGYEPVAIVRDAHKVTQKIKVIEKDIFDLRSDDVSSFDIIVNAFGAPLGEEEAHVKAGRVLIDALKGTDTRLIVVGGAGSLYVDDAESVTLVESGNLPDIFMPSAKGQARNYEDIKQAEDLTWTFISPAGFFDPEGKKTGNFTLGKDKLMVNSQGESYISYHDFVTALVDEIEHPQHINQRFTLVGEKA</sequence>
<protein>
    <recommendedName>
        <fullName evidence="1">NAD(P)-binding domain-containing protein</fullName>
    </recommendedName>
</protein>
<dbReference type="Pfam" id="PF13460">
    <property type="entry name" value="NAD_binding_10"/>
    <property type="match status" value="1"/>
</dbReference>
<dbReference type="STRING" id="1855823.MCCS_17530"/>
<dbReference type="AlphaFoldDB" id="A0A1W7ACM5"/>
<organism evidence="2 3">
    <name type="scientific">Macrococcoides canis</name>
    <dbReference type="NCBI Taxonomy" id="1855823"/>
    <lineage>
        <taxon>Bacteria</taxon>
        <taxon>Bacillati</taxon>
        <taxon>Bacillota</taxon>
        <taxon>Bacilli</taxon>
        <taxon>Bacillales</taxon>
        <taxon>Staphylococcaceae</taxon>
        <taxon>Macrococcoides</taxon>
    </lineage>
</organism>
<dbReference type="InterPro" id="IPR016040">
    <property type="entry name" value="NAD(P)-bd_dom"/>
</dbReference>
<evidence type="ECO:0000313" key="2">
    <source>
        <dbReference type="EMBL" id="ARQ07387.1"/>
    </source>
</evidence>
<dbReference type="InterPro" id="IPR036291">
    <property type="entry name" value="NAD(P)-bd_dom_sf"/>
</dbReference>
<dbReference type="OrthoDB" id="9785372at2"/>
<gene>
    <name evidence="2" type="ORF">MCCS_17530</name>
</gene>
<reference evidence="2 3" key="1">
    <citation type="journal article" date="2017" name="Int. J. Syst. Evol. Microbiol.">
        <title>Macrococcus canis sp. nov., a skin bacterium associated with infections in dogs.</title>
        <authorList>
            <person name="Gobeli Brawand S."/>
            <person name="Cotting K."/>
            <person name="Gomez-Sanz E."/>
            <person name="Collaud A."/>
            <person name="Thomann A."/>
            <person name="Brodard I."/>
            <person name="Rodriguez-Campos S."/>
            <person name="Strauss C."/>
            <person name="Perreten V."/>
        </authorList>
    </citation>
    <scope>NUCLEOTIDE SEQUENCE [LARGE SCALE GENOMIC DNA]</scope>
    <source>
        <strain evidence="2 3">KM45013</strain>
    </source>
</reference>
<dbReference type="EMBL" id="CP021059">
    <property type="protein sequence ID" value="ARQ07387.1"/>
    <property type="molecule type" value="Genomic_DNA"/>
</dbReference>
<dbReference type="RefSeq" id="WP_086042945.1">
    <property type="nucleotide sequence ID" value="NZ_CBCRZA010000004.1"/>
</dbReference>
<evidence type="ECO:0000259" key="1">
    <source>
        <dbReference type="Pfam" id="PF13460"/>
    </source>
</evidence>
<dbReference type="GO" id="GO:0016646">
    <property type="term" value="F:oxidoreductase activity, acting on the CH-NH group of donors, NAD or NADP as acceptor"/>
    <property type="evidence" value="ECO:0007669"/>
    <property type="project" value="TreeGrafter"/>
</dbReference>
<dbReference type="SUPFAM" id="SSF51735">
    <property type="entry name" value="NAD(P)-binding Rossmann-fold domains"/>
    <property type="match status" value="1"/>
</dbReference>
<dbReference type="PANTHER" id="PTHR43355">
    <property type="entry name" value="FLAVIN REDUCTASE (NADPH)"/>
    <property type="match status" value="1"/>
</dbReference>
<dbReference type="KEGG" id="mcak:MCCS_17530"/>
<dbReference type="GeneID" id="35295853"/>
<dbReference type="InterPro" id="IPR051606">
    <property type="entry name" value="Polyketide_Oxido-like"/>
</dbReference>
<feature type="domain" description="NAD(P)-binding" evidence="1">
    <location>
        <begin position="8"/>
        <end position="196"/>
    </location>
</feature>